<sequence length="290" mass="31267">MMIIPQSSLALLLLVAAASNGFSKAATLRQPNLGGTTTPTNVETYKTYEDYAYTMLAAVNKQRATKGLSPLCLNKKLHIVAQVHSDDMAANDFMSHKGSDGSTMPQRVTRAGYNWTSVAENVAAGYVTVDDVMQGWIGSPEHLENIMGDHTMFASAYAFNGHDTYQHYWSQEFGTSDTETCDDGYASSTTLTPQQDATQHEVQGEAKTVLTPSPTTTRNAIATKSPAIEAPVTNAYDSVMPSLTTPTPATDSPEGKDCQYEVQYEAKTALTSDPTTATDSLKGKDCESNF</sequence>
<dbReference type="CDD" id="cd05379">
    <property type="entry name" value="CAP_bacterial"/>
    <property type="match status" value="1"/>
</dbReference>
<dbReference type="Proteomes" id="UP001159659">
    <property type="component" value="Unassembled WGS sequence"/>
</dbReference>
<proteinExistence type="predicted"/>
<accession>A0AAV0U1E4</accession>
<keyword evidence="2" id="KW-0732">Signal</keyword>
<evidence type="ECO:0000256" key="2">
    <source>
        <dbReference type="SAM" id="SignalP"/>
    </source>
</evidence>
<feature type="compositionally biased region" description="Basic and acidic residues" evidence="1">
    <location>
        <begin position="281"/>
        <end position="290"/>
    </location>
</feature>
<dbReference type="SUPFAM" id="SSF55797">
    <property type="entry name" value="PR-1-like"/>
    <property type="match status" value="1"/>
</dbReference>
<name>A0AAV0U1E4_9STRA</name>
<dbReference type="PANTHER" id="PTHR31157:SF1">
    <property type="entry name" value="SCP DOMAIN-CONTAINING PROTEIN"/>
    <property type="match status" value="1"/>
</dbReference>
<comment type="caution">
    <text evidence="4">The sequence shown here is derived from an EMBL/GenBank/DDBJ whole genome shotgun (WGS) entry which is preliminary data.</text>
</comment>
<dbReference type="AlphaFoldDB" id="A0AAV0U1E4"/>
<gene>
    <name evidence="4" type="ORF">PFR002_LOCUS5836</name>
</gene>
<dbReference type="InterPro" id="IPR035940">
    <property type="entry name" value="CAP_sf"/>
</dbReference>
<protein>
    <recommendedName>
        <fullName evidence="3">SCP domain-containing protein</fullName>
    </recommendedName>
</protein>
<dbReference type="EMBL" id="CANTFK010000807">
    <property type="protein sequence ID" value="CAI5728578.1"/>
    <property type="molecule type" value="Genomic_DNA"/>
</dbReference>
<feature type="domain" description="SCP" evidence="3">
    <location>
        <begin position="56"/>
        <end position="173"/>
    </location>
</feature>
<evidence type="ECO:0000313" key="4">
    <source>
        <dbReference type="EMBL" id="CAI5728578.1"/>
    </source>
</evidence>
<evidence type="ECO:0000256" key="1">
    <source>
        <dbReference type="SAM" id="MobiDB-lite"/>
    </source>
</evidence>
<feature type="signal peptide" evidence="2">
    <location>
        <begin position="1"/>
        <end position="25"/>
    </location>
</feature>
<feature type="region of interest" description="Disordered" evidence="1">
    <location>
        <begin position="271"/>
        <end position="290"/>
    </location>
</feature>
<dbReference type="Pfam" id="PF00188">
    <property type="entry name" value="CAP"/>
    <property type="match status" value="1"/>
</dbReference>
<organism evidence="4 5">
    <name type="scientific">Peronospora farinosa</name>
    <dbReference type="NCBI Taxonomy" id="134698"/>
    <lineage>
        <taxon>Eukaryota</taxon>
        <taxon>Sar</taxon>
        <taxon>Stramenopiles</taxon>
        <taxon>Oomycota</taxon>
        <taxon>Peronosporomycetes</taxon>
        <taxon>Peronosporales</taxon>
        <taxon>Peronosporaceae</taxon>
        <taxon>Peronospora</taxon>
    </lineage>
</organism>
<reference evidence="4" key="1">
    <citation type="submission" date="2022-12" db="EMBL/GenBank/DDBJ databases">
        <authorList>
            <person name="Webb A."/>
        </authorList>
    </citation>
    <scope>NUCLEOTIDE SEQUENCE</scope>
    <source>
        <strain evidence="4">Pf2</strain>
    </source>
</reference>
<dbReference type="InterPro" id="IPR014044">
    <property type="entry name" value="CAP_dom"/>
</dbReference>
<dbReference type="Gene3D" id="3.40.33.10">
    <property type="entry name" value="CAP"/>
    <property type="match status" value="1"/>
</dbReference>
<evidence type="ECO:0000259" key="3">
    <source>
        <dbReference type="Pfam" id="PF00188"/>
    </source>
</evidence>
<feature type="chain" id="PRO_5043650969" description="SCP domain-containing protein" evidence="2">
    <location>
        <begin position="26"/>
        <end position="290"/>
    </location>
</feature>
<dbReference type="PANTHER" id="PTHR31157">
    <property type="entry name" value="SCP DOMAIN-CONTAINING PROTEIN"/>
    <property type="match status" value="1"/>
</dbReference>
<evidence type="ECO:0000313" key="5">
    <source>
        <dbReference type="Proteomes" id="UP001159659"/>
    </source>
</evidence>